<proteinExistence type="predicted"/>
<dbReference type="OrthoDB" id="3405030at2"/>
<reference evidence="1 2" key="1">
    <citation type="submission" date="2019-04" db="EMBL/GenBank/DDBJ databases">
        <authorList>
            <person name="Dong K."/>
        </authorList>
    </citation>
    <scope>NUCLEOTIDE SEQUENCE [LARGE SCALE GENOMIC DNA]</scope>
    <source>
        <strain evidence="2">dk3543</strain>
    </source>
</reference>
<accession>A0A4U2YRA3</accession>
<dbReference type="RefSeq" id="WP_137065770.1">
    <property type="nucleotide sequence ID" value="NZ_CP040748.1"/>
</dbReference>
<organism evidence="1 2">
    <name type="scientific">Nocardioides jishulii</name>
    <dbReference type="NCBI Taxonomy" id="2575440"/>
    <lineage>
        <taxon>Bacteria</taxon>
        <taxon>Bacillati</taxon>
        <taxon>Actinomycetota</taxon>
        <taxon>Actinomycetes</taxon>
        <taxon>Propionibacteriales</taxon>
        <taxon>Nocardioidaceae</taxon>
        <taxon>Nocardioides</taxon>
    </lineage>
</organism>
<gene>
    <name evidence="1" type="ORF">FC770_08945</name>
</gene>
<name>A0A4U2YRA3_9ACTN</name>
<comment type="caution">
    <text evidence="1">The sequence shown here is derived from an EMBL/GenBank/DDBJ whole genome shotgun (WGS) entry which is preliminary data.</text>
</comment>
<dbReference type="AlphaFoldDB" id="A0A4U2YRA3"/>
<evidence type="ECO:0000313" key="1">
    <source>
        <dbReference type="EMBL" id="TKI62501.1"/>
    </source>
</evidence>
<dbReference type="Proteomes" id="UP000307808">
    <property type="component" value="Unassembled WGS sequence"/>
</dbReference>
<sequence>MGIYVELRDQAGRARTGLPDPSGGTFDAAGDFDRFVDQPPYGLVPGGLPVLESVDPFGETKMPSGAMARVIADCARALTMAEGGPEQRGLLRLRILAEECSRDPSSALFWIGD</sequence>
<dbReference type="EMBL" id="SZPY01000002">
    <property type="protein sequence ID" value="TKI62501.1"/>
    <property type="molecule type" value="Genomic_DNA"/>
</dbReference>
<protein>
    <submittedName>
        <fullName evidence="1">Uncharacterized protein</fullName>
    </submittedName>
</protein>
<evidence type="ECO:0000313" key="2">
    <source>
        <dbReference type="Proteomes" id="UP000307808"/>
    </source>
</evidence>
<keyword evidence="2" id="KW-1185">Reference proteome</keyword>